<organism evidence="2 3">
    <name type="scientific">Alkalibacterium subtropicum</name>
    <dbReference type="NCBI Taxonomy" id="753702"/>
    <lineage>
        <taxon>Bacteria</taxon>
        <taxon>Bacillati</taxon>
        <taxon>Bacillota</taxon>
        <taxon>Bacilli</taxon>
        <taxon>Lactobacillales</taxon>
        <taxon>Carnobacteriaceae</taxon>
        <taxon>Alkalibacterium</taxon>
    </lineage>
</organism>
<protein>
    <recommendedName>
        <fullName evidence="4">Oligosaccharide repeat unit polymerase</fullName>
    </recommendedName>
</protein>
<keyword evidence="3" id="KW-1185">Reference proteome</keyword>
<feature type="transmembrane region" description="Helical" evidence="1">
    <location>
        <begin position="406"/>
        <end position="425"/>
    </location>
</feature>
<reference evidence="3" key="1">
    <citation type="submission" date="2016-10" db="EMBL/GenBank/DDBJ databases">
        <authorList>
            <person name="Varghese N."/>
            <person name="Submissions S."/>
        </authorList>
    </citation>
    <scope>NUCLEOTIDE SEQUENCE [LARGE SCALE GENOMIC DNA]</scope>
    <source>
        <strain evidence="3">DSM 23664</strain>
    </source>
</reference>
<evidence type="ECO:0008006" key="4">
    <source>
        <dbReference type="Google" id="ProtNLM"/>
    </source>
</evidence>
<feature type="transmembrane region" description="Helical" evidence="1">
    <location>
        <begin position="67"/>
        <end position="88"/>
    </location>
</feature>
<feature type="transmembrane region" description="Helical" evidence="1">
    <location>
        <begin position="139"/>
        <end position="157"/>
    </location>
</feature>
<keyword evidence="1" id="KW-0472">Membrane</keyword>
<feature type="transmembrane region" description="Helical" evidence="1">
    <location>
        <begin position="212"/>
        <end position="230"/>
    </location>
</feature>
<evidence type="ECO:0000256" key="1">
    <source>
        <dbReference type="SAM" id="Phobius"/>
    </source>
</evidence>
<dbReference type="AlphaFoldDB" id="A0A1I1GEH1"/>
<feature type="transmembrane region" description="Helical" evidence="1">
    <location>
        <begin position="177"/>
        <end position="200"/>
    </location>
</feature>
<sequence>MNSLKLKRKAVIPNLLLIGALFVYVVTFLNNPSRLSFTIYITFFINFALVVFGILKSEMPISLNKINWYFFLIFLVIIPFYQLSSGYAPRNLYLTENEMLFTNILIFLWCITYYFSYNLRNTEKRLKTRQGSTLPKSKFFYIFLLVVSVTALAYAIVTTGFANLFIRGKADSADGTFGILVFFLVRSTPPLSLAIYLWTIKKKIRIFPTHQIYLMSFILFAITFILNYPVSLSRFLVGSVYLGLIISLFDITLFKGKRFDVFLIFSIVIIFPIMYAFKFYTVEQILSPSYTLEINNYNSVDFDAYQMIGRTIRFVERYGYQYGRQLRSVIFFFVPREIWDIKGDPSGELVAKIQNVSFTNLSSPIVAEGFIDFGAFGVVLYGVLFGKAAKYFDYKTYEYIKDSDHVYFTEIIFSFVIGFLVYVYRGALQPTFLRLMGFFLFLMLIYVISKCHLPGRLKLK</sequence>
<dbReference type="STRING" id="753702.SAMN04488102_10335"/>
<feature type="transmembrane region" description="Helical" evidence="1">
    <location>
        <begin position="261"/>
        <end position="280"/>
    </location>
</feature>
<evidence type="ECO:0000313" key="2">
    <source>
        <dbReference type="EMBL" id="SFC09904.1"/>
    </source>
</evidence>
<accession>A0A1I1GEH1</accession>
<gene>
    <name evidence="2" type="ORF">SAMN04488102_10335</name>
</gene>
<dbReference type="EMBL" id="FOLT01000003">
    <property type="protein sequence ID" value="SFC09904.1"/>
    <property type="molecule type" value="Genomic_DNA"/>
</dbReference>
<proteinExistence type="predicted"/>
<dbReference type="Proteomes" id="UP000199612">
    <property type="component" value="Unassembled WGS sequence"/>
</dbReference>
<name>A0A1I1GEH1_9LACT</name>
<evidence type="ECO:0000313" key="3">
    <source>
        <dbReference type="Proteomes" id="UP000199612"/>
    </source>
</evidence>
<feature type="transmembrane region" description="Helical" evidence="1">
    <location>
        <begin position="236"/>
        <end position="254"/>
    </location>
</feature>
<feature type="transmembrane region" description="Helical" evidence="1">
    <location>
        <begin position="365"/>
        <end position="385"/>
    </location>
</feature>
<feature type="transmembrane region" description="Helical" evidence="1">
    <location>
        <begin position="100"/>
        <end position="119"/>
    </location>
</feature>
<keyword evidence="1" id="KW-0812">Transmembrane</keyword>
<keyword evidence="1" id="KW-1133">Transmembrane helix</keyword>
<feature type="transmembrane region" description="Helical" evidence="1">
    <location>
        <begin position="431"/>
        <end position="449"/>
    </location>
</feature>
<dbReference type="OrthoDB" id="2085807at2"/>
<feature type="transmembrane region" description="Helical" evidence="1">
    <location>
        <begin position="12"/>
        <end position="29"/>
    </location>
</feature>
<feature type="transmembrane region" description="Helical" evidence="1">
    <location>
        <begin position="35"/>
        <end position="55"/>
    </location>
</feature>